<dbReference type="PROSITE" id="PS51710">
    <property type="entry name" value="G_OBG"/>
    <property type="match status" value="1"/>
</dbReference>
<protein>
    <submittedName>
        <fullName evidence="4">GTP-binding protein</fullName>
    </submittedName>
</protein>
<dbReference type="PIR" id="B69069">
    <property type="entry name" value="B69069"/>
</dbReference>
<dbReference type="PRINTS" id="PR00326">
    <property type="entry name" value="GTP1OBG"/>
</dbReference>
<dbReference type="HOGENOM" id="CLU_037276_1_0_2"/>
<dbReference type="InterPro" id="IPR004095">
    <property type="entry name" value="TGS"/>
</dbReference>
<dbReference type="Proteomes" id="UP000005223">
    <property type="component" value="Chromosome"/>
</dbReference>
<dbReference type="CDD" id="cd01899">
    <property type="entry name" value="Ygr210"/>
    <property type="match status" value="1"/>
</dbReference>
<dbReference type="Gene3D" id="3.40.50.300">
    <property type="entry name" value="P-loop containing nucleotide triphosphate hydrolases"/>
    <property type="match status" value="1"/>
</dbReference>
<evidence type="ECO:0000256" key="2">
    <source>
        <dbReference type="ARBA" id="ARBA00022741"/>
    </source>
</evidence>
<keyword evidence="5" id="KW-1185">Reference proteome</keyword>
<dbReference type="InterPro" id="IPR012676">
    <property type="entry name" value="TGS-like"/>
</dbReference>
<dbReference type="SUPFAM" id="SSF52540">
    <property type="entry name" value="P-loop containing nucleoside triphosphate hydrolases"/>
    <property type="match status" value="1"/>
</dbReference>
<dbReference type="Gene3D" id="3.10.20.30">
    <property type="match status" value="1"/>
</dbReference>
<sequence length="399" mass="44020">MITMIQIAVTGKPNVGKSSFFNAATLSEAEVASYPFTTIDANHAVAYASCRCPCRELGVECNPRNSRCINGVRLIPVELIDVAGLVPGAHEGRGLGNKFLDDLRQARAFLHVIDASGSTDEEGRPVEAGSHDPLEDVEFLEEEITMWLYGILERNWERLLRKAASEKLDMNRIIHEQLSGTGITPEDIIEASRKVDADVYSWGKDELLQFLDELLRIAKPMLIVANKADLPSAGENIERLKDAYPHVVPASAEAELALRRAAEAGLISYTPGGSEFEIIDESKLTDKQRAALEYIRENVLEVYGSTGVQEAINRAVFDLLDMIVVFPVEDEHRFTDQKGNVLPDAILVPRGSSPRDLAYLIHTEIGDSFLHAVDARKGMRVASDHELEDGDIISIICSR</sequence>
<dbReference type="PaxDb" id="187420-MTH_1515"/>
<comment type="similarity">
    <text evidence="1">Belongs to the RelA/SpoT family.</text>
</comment>
<dbReference type="FunFam" id="3.10.20.30:FF:000002">
    <property type="entry name" value="GTP pyrophosphokinase (RelA/SpoT)"/>
    <property type="match status" value="1"/>
</dbReference>
<dbReference type="Pfam" id="PF08438">
    <property type="entry name" value="YGR210-like_G4"/>
    <property type="match status" value="1"/>
</dbReference>
<reference evidence="4 5" key="1">
    <citation type="journal article" date="1997" name="J. Bacteriol.">
        <title>Complete genome sequence of Methanobacterium thermoautotrophicum deltaH: functional analysis and comparative genomics.</title>
        <authorList>
            <person name="Smith D.R."/>
            <person name="Doucette-Stamm L.A."/>
            <person name="Deloughery C."/>
            <person name="Lee H.-M."/>
            <person name="Dubois J."/>
            <person name="Aldredge T."/>
            <person name="Bashirzadeh R."/>
            <person name="Blakely D."/>
            <person name="Cook R."/>
            <person name="Gilbert K."/>
            <person name="Harrison D."/>
            <person name="Hoang L."/>
            <person name="Keagle P."/>
            <person name="Lumm W."/>
            <person name="Pothier B."/>
            <person name="Qiu D."/>
            <person name="Spadafora R."/>
            <person name="Vicare R."/>
            <person name="Wang Y."/>
            <person name="Wierzbowski J."/>
            <person name="Gibson R."/>
            <person name="Jiwani N."/>
            <person name="Caruso A."/>
            <person name="Bush D."/>
            <person name="Safer H."/>
            <person name="Patwell D."/>
            <person name="Prabhakar S."/>
            <person name="McDougall S."/>
            <person name="Shimer G."/>
            <person name="Goyal A."/>
            <person name="Pietrovski S."/>
            <person name="Church G.M."/>
            <person name="Daniels C.J."/>
            <person name="Mao J.-i."/>
            <person name="Rice P."/>
            <person name="Nolling J."/>
            <person name="Reeve J.N."/>
        </authorList>
    </citation>
    <scope>NUCLEOTIDE SEQUENCE [LARGE SCALE GENOMIC DNA]</scope>
    <source>
        <strain evidence="5">ATCC 29096 / DSM 1053 / JCM 10044 / NBRC 100330 / Delta H</strain>
    </source>
</reference>
<dbReference type="InParanoid" id="O27559"/>
<evidence type="ECO:0000313" key="4">
    <source>
        <dbReference type="EMBL" id="AAB85990.1"/>
    </source>
</evidence>
<dbReference type="EnsemblBacteria" id="AAB85990">
    <property type="protein sequence ID" value="AAB85990"/>
    <property type="gene ID" value="MTH_1515"/>
</dbReference>
<dbReference type="SUPFAM" id="SSF81271">
    <property type="entry name" value="TGS-like"/>
    <property type="match status" value="1"/>
</dbReference>
<dbReference type="InterPro" id="IPR006073">
    <property type="entry name" value="GTP-bd"/>
</dbReference>
<dbReference type="PATRIC" id="fig|187420.15.peg.1478"/>
<dbReference type="PANTHER" id="PTHR23305:SF1">
    <property type="entry name" value="OBG-TYPE G DOMAIN-CONTAINING PROTEIN"/>
    <property type="match status" value="1"/>
</dbReference>
<dbReference type="NCBIfam" id="NF007171">
    <property type="entry name" value="PRK09602.1"/>
    <property type="match status" value="1"/>
</dbReference>
<dbReference type="GO" id="GO:0016887">
    <property type="term" value="F:ATP hydrolysis activity"/>
    <property type="evidence" value="ECO:0007669"/>
    <property type="project" value="TreeGrafter"/>
</dbReference>
<dbReference type="FunCoup" id="O27559">
    <property type="interactions" value="171"/>
</dbReference>
<dbReference type="Gene3D" id="1.10.8.470">
    <property type="match status" value="1"/>
</dbReference>
<proteinExistence type="inferred from homology"/>
<dbReference type="KEGG" id="mth:MTH_1515"/>
<dbReference type="Pfam" id="PF02824">
    <property type="entry name" value="TGS"/>
    <property type="match status" value="1"/>
</dbReference>
<gene>
    <name evidence="4" type="ordered locus">MTH_1515</name>
</gene>
<feature type="domain" description="OBG-type G" evidence="3">
    <location>
        <begin position="5"/>
        <end position="270"/>
    </location>
</feature>
<dbReference type="PANTHER" id="PTHR23305">
    <property type="entry name" value="OBG GTPASE FAMILY"/>
    <property type="match status" value="1"/>
</dbReference>
<dbReference type="GO" id="GO:0005737">
    <property type="term" value="C:cytoplasm"/>
    <property type="evidence" value="ECO:0007669"/>
    <property type="project" value="TreeGrafter"/>
</dbReference>
<dbReference type="EMBL" id="AE000666">
    <property type="protein sequence ID" value="AAB85990.1"/>
    <property type="molecule type" value="Genomic_DNA"/>
</dbReference>
<evidence type="ECO:0000256" key="1">
    <source>
        <dbReference type="ARBA" id="ARBA00007476"/>
    </source>
</evidence>
<evidence type="ECO:0000259" key="3">
    <source>
        <dbReference type="PROSITE" id="PS51710"/>
    </source>
</evidence>
<evidence type="ECO:0000313" key="5">
    <source>
        <dbReference type="Proteomes" id="UP000005223"/>
    </source>
</evidence>
<name>O27559_METTH</name>
<dbReference type="AlphaFoldDB" id="O27559"/>
<keyword evidence="2" id="KW-0547">Nucleotide-binding</keyword>
<dbReference type="InterPro" id="IPR012675">
    <property type="entry name" value="Beta-grasp_dom_sf"/>
</dbReference>
<dbReference type="STRING" id="187420.MTH_1515"/>
<accession>O27559</accession>
<dbReference type="CDD" id="cd01669">
    <property type="entry name" value="TGS_MJ1332_like"/>
    <property type="match status" value="1"/>
</dbReference>
<dbReference type="InterPro" id="IPR027417">
    <property type="entry name" value="P-loop_NTPase"/>
</dbReference>
<dbReference type="GO" id="GO:0005525">
    <property type="term" value="F:GTP binding"/>
    <property type="evidence" value="ECO:0007669"/>
    <property type="project" value="InterPro"/>
</dbReference>
<dbReference type="InterPro" id="IPR031167">
    <property type="entry name" value="G_OBG"/>
</dbReference>
<dbReference type="Pfam" id="PF01926">
    <property type="entry name" value="MMR_HSR1"/>
    <property type="match status" value="1"/>
</dbReference>
<dbReference type="InterPro" id="IPR013646">
    <property type="entry name" value="YGR210-like_G4"/>
</dbReference>
<organism evidence="4 5">
    <name type="scientific">Methanothermobacter thermautotrophicus (strain ATCC 29096 / DSM 1053 / JCM 10044 / NBRC 100330 / Delta H)</name>
    <name type="common">Methanobacterium thermoautotrophicum</name>
    <dbReference type="NCBI Taxonomy" id="187420"/>
    <lineage>
        <taxon>Archaea</taxon>
        <taxon>Methanobacteriati</taxon>
        <taxon>Methanobacteriota</taxon>
        <taxon>Methanomada group</taxon>
        <taxon>Methanobacteria</taxon>
        <taxon>Methanobacteriales</taxon>
        <taxon>Methanobacteriaceae</taxon>
        <taxon>Methanothermobacter</taxon>
    </lineage>
</organism>